<evidence type="ECO:0000259" key="1">
    <source>
        <dbReference type="PROSITE" id="PS51819"/>
    </source>
</evidence>
<sequence length="129" mass="13511">MRLGYVILYVPDVAASVAFYERAFGLAARFVHESGQYAELETGATALAFAEEGFVAETCPGFRLNRRAEAPAGFEVGLIAEDIPAAFARAVAAGALPVAEPVTKPWGQVVAYVRDGDGVLVELCSAMGG</sequence>
<name>A0A0J6RWC9_9HYPH</name>
<dbReference type="OrthoDB" id="9798430at2"/>
<dbReference type="PANTHER" id="PTHR21366:SF22">
    <property type="entry name" value="VOC DOMAIN-CONTAINING PROTEIN"/>
    <property type="match status" value="1"/>
</dbReference>
<dbReference type="EMBL" id="LABX01000343">
    <property type="protein sequence ID" value="KMO27140.1"/>
    <property type="molecule type" value="Genomic_DNA"/>
</dbReference>
<dbReference type="InterPro" id="IPR004360">
    <property type="entry name" value="Glyas_Fos-R_dOase_dom"/>
</dbReference>
<dbReference type="Proteomes" id="UP000035929">
    <property type="component" value="Unassembled WGS sequence"/>
</dbReference>
<gene>
    <name evidence="2" type="ORF">VP06_31635</name>
</gene>
<dbReference type="PATRIC" id="fig|270351.6.peg.5075"/>
<feature type="domain" description="VOC" evidence="1">
    <location>
        <begin position="2"/>
        <end position="126"/>
    </location>
</feature>
<proteinExistence type="predicted"/>
<accession>A0A0J6RWC9</accession>
<comment type="caution">
    <text evidence="2">The sequence shown here is derived from an EMBL/GenBank/DDBJ whole genome shotgun (WGS) entry which is preliminary data.</text>
</comment>
<dbReference type="RefSeq" id="WP_048467772.1">
    <property type="nucleotide sequence ID" value="NZ_JBNTQU010000021.1"/>
</dbReference>
<dbReference type="PROSITE" id="PS51819">
    <property type="entry name" value="VOC"/>
    <property type="match status" value="1"/>
</dbReference>
<dbReference type="AlphaFoldDB" id="A0A0J6RWC9"/>
<dbReference type="PANTHER" id="PTHR21366">
    <property type="entry name" value="GLYOXALASE FAMILY PROTEIN"/>
    <property type="match status" value="1"/>
</dbReference>
<evidence type="ECO:0000313" key="2">
    <source>
        <dbReference type="EMBL" id="KMO27140.1"/>
    </source>
</evidence>
<dbReference type="InterPro" id="IPR029068">
    <property type="entry name" value="Glyas_Bleomycin-R_OHBP_Dase"/>
</dbReference>
<reference evidence="2 3" key="1">
    <citation type="submission" date="2015-03" db="EMBL/GenBank/DDBJ databases">
        <title>Genome sequencing of Methylobacterium aquaticum DSM16371 type strain.</title>
        <authorList>
            <person name="Chaudhry V."/>
            <person name="Patil P.B."/>
        </authorList>
    </citation>
    <scope>NUCLEOTIDE SEQUENCE [LARGE SCALE GENOMIC DNA]</scope>
    <source>
        <strain evidence="2 3">DSM 16371</strain>
    </source>
</reference>
<evidence type="ECO:0000313" key="3">
    <source>
        <dbReference type="Proteomes" id="UP000035929"/>
    </source>
</evidence>
<protein>
    <submittedName>
        <fullName evidence="2">Glyoxalase</fullName>
    </submittedName>
</protein>
<dbReference type="Gene3D" id="3.10.180.10">
    <property type="entry name" value="2,3-Dihydroxybiphenyl 1,2-Dioxygenase, domain 1"/>
    <property type="match status" value="1"/>
</dbReference>
<dbReference type="SUPFAM" id="SSF54593">
    <property type="entry name" value="Glyoxalase/Bleomycin resistance protein/Dihydroxybiphenyl dioxygenase"/>
    <property type="match status" value="1"/>
</dbReference>
<dbReference type="Pfam" id="PF00903">
    <property type="entry name" value="Glyoxalase"/>
    <property type="match status" value="1"/>
</dbReference>
<organism evidence="2 3">
    <name type="scientific">Methylobacterium aquaticum</name>
    <dbReference type="NCBI Taxonomy" id="270351"/>
    <lineage>
        <taxon>Bacteria</taxon>
        <taxon>Pseudomonadati</taxon>
        <taxon>Pseudomonadota</taxon>
        <taxon>Alphaproteobacteria</taxon>
        <taxon>Hyphomicrobiales</taxon>
        <taxon>Methylobacteriaceae</taxon>
        <taxon>Methylobacterium</taxon>
    </lineage>
</organism>
<dbReference type="InterPro" id="IPR037523">
    <property type="entry name" value="VOC_core"/>
</dbReference>
<dbReference type="InterPro" id="IPR050383">
    <property type="entry name" value="GlyoxalaseI/FosfomycinResist"/>
</dbReference>